<evidence type="ECO:0000313" key="2">
    <source>
        <dbReference type="Proteomes" id="UP000001055"/>
    </source>
</evidence>
<protein>
    <submittedName>
        <fullName evidence="1">Uncharacterized protein</fullName>
    </submittedName>
</protein>
<sequence length="82" mass="9060">MQGHNNFALSTSYNTSKSNHVRSKVLHNVSDNITDGMEQLAFVSGVTVSGIAVHSHPTPYQTKSHNRDAQVVNKENFYVDNS</sequence>
<dbReference type="EMBL" id="CH445326">
    <property type="protein sequence ID" value="EAT91286.1"/>
    <property type="molecule type" value="Genomic_DNA"/>
</dbReference>
<dbReference type="KEGG" id="pno:SNOG_01637"/>
<dbReference type="Proteomes" id="UP000001055">
    <property type="component" value="Unassembled WGS sequence"/>
</dbReference>
<dbReference type="AlphaFoldDB" id="Q0V2X7"/>
<organism evidence="1 2">
    <name type="scientific">Phaeosphaeria nodorum (strain SN15 / ATCC MYA-4574 / FGSC 10173)</name>
    <name type="common">Glume blotch fungus</name>
    <name type="synonym">Parastagonospora nodorum</name>
    <dbReference type="NCBI Taxonomy" id="321614"/>
    <lineage>
        <taxon>Eukaryota</taxon>
        <taxon>Fungi</taxon>
        <taxon>Dikarya</taxon>
        <taxon>Ascomycota</taxon>
        <taxon>Pezizomycotina</taxon>
        <taxon>Dothideomycetes</taxon>
        <taxon>Pleosporomycetidae</taxon>
        <taxon>Pleosporales</taxon>
        <taxon>Pleosporineae</taxon>
        <taxon>Phaeosphaeriaceae</taxon>
        <taxon>Parastagonospora</taxon>
    </lineage>
</organism>
<name>Q0V2X7_PHANO</name>
<dbReference type="GeneID" id="5969118"/>
<dbReference type="InParanoid" id="Q0V2X7"/>
<evidence type="ECO:0000313" key="1">
    <source>
        <dbReference type="EMBL" id="EAT91286.1"/>
    </source>
</evidence>
<proteinExistence type="predicted"/>
<gene>
    <name evidence="1" type="ORF">SNOG_01637</name>
</gene>
<dbReference type="RefSeq" id="XP_001792273.1">
    <property type="nucleotide sequence ID" value="XM_001792221.1"/>
</dbReference>
<accession>Q0V2X7</accession>
<reference evidence="2" key="1">
    <citation type="journal article" date="2007" name="Plant Cell">
        <title>Dothideomycete-plant interactions illuminated by genome sequencing and EST analysis of the wheat pathogen Stagonospora nodorum.</title>
        <authorList>
            <person name="Hane J.K."/>
            <person name="Lowe R.G."/>
            <person name="Solomon P.S."/>
            <person name="Tan K.C."/>
            <person name="Schoch C.L."/>
            <person name="Spatafora J.W."/>
            <person name="Crous P.W."/>
            <person name="Kodira C."/>
            <person name="Birren B.W."/>
            <person name="Galagan J.E."/>
            <person name="Torriani S.F."/>
            <person name="McDonald B.A."/>
            <person name="Oliver R.P."/>
        </authorList>
    </citation>
    <scope>NUCLEOTIDE SEQUENCE [LARGE SCALE GENOMIC DNA]</scope>
    <source>
        <strain evidence="2">SN15 / ATCC MYA-4574 / FGSC 10173</strain>
    </source>
</reference>